<accession>A0A7W8U8D4</accession>
<gene>
    <name evidence="1" type="ORF">GGD55_001306</name>
</gene>
<evidence type="ECO:0000313" key="2">
    <source>
        <dbReference type="Proteomes" id="UP000585507"/>
    </source>
</evidence>
<reference evidence="1 2" key="1">
    <citation type="submission" date="2020-08" db="EMBL/GenBank/DDBJ databases">
        <title>Genomic Encyclopedia of Type Strains, Phase IV (KMG-V): Genome sequencing to study the core and pangenomes of soil and plant-associated prokaryotes.</title>
        <authorList>
            <person name="Whitman W."/>
        </authorList>
    </citation>
    <scope>NUCLEOTIDE SEQUENCE [LARGE SCALE GENOMIC DNA]</scope>
    <source>
        <strain evidence="1 2">SEMIA 4084</strain>
    </source>
</reference>
<dbReference type="EMBL" id="JACHBK010000003">
    <property type="protein sequence ID" value="MBB5534623.1"/>
    <property type="molecule type" value="Genomic_DNA"/>
</dbReference>
<protein>
    <submittedName>
        <fullName evidence="1">Uncharacterized protein</fullName>
    </submittedName>
</protein>
<dbReference type="Proteomes" id="UP000585507">
    <property type="component" value="Unassembled WGS sequence"/>
</dbReference>
<proteinExistence type="predicted"/>
<name>A0A7W8U8D4_9HYPH</name>
<organism evidence="1 2">
    <name type="scientific">Rhizobium giardinii</name>
    <dbReference type="NCBI Taxonomy" id="56731"/>
    <lineage>
        <taxon>Bacteria</taxon>
        <taxon>Pseudomonadati</taxon>
        <taxon>Pseudomonadota</taxon>
        <taxon>Alphaproteobacteria</taxon>
        <taxon>Hyphomicrobiales</taxon>
        <taxon>Rhizobiaceae</taxon>
        <taxon>Rhizobium/Agrobacterium group</taxon>
        <taxon>Rhizobium</taxon>
    </lineage>
</organism>
<sequence>MAITMMLISAVISIVFLVDFARTILDLQRDRVAMKDSSRNVGGFGV</sequence>
<comment type="caution">
    <text evidence="1">The sequence shown here is derived from an EMBL/GenBank/DDBJ whole genome shotgun (WGS) entry which is preliminary data.</text>
</comment>
<dbReference type="AlphaFoldDB" id="A0A7W8U8D4"/>
<keyword evidence="2" id="KW-1185">Reference proteome</keyword>
<evidence type="ECO:0000313" key="1">
    <source>
        <dbReference type="EMBL" id="MBB5534623.1"/>
    </source>
</evidence>